<dbReference type="AlphaFoldDB" id="D6Z4M1"/>
<gene>
    <name evidence="2" type="ordered locus">DaAHT2_1805</name>
</gene>
<dbReference type="InParanoid" id="D6Z4M1"/>
<dbReference type="InterPro" id="IPR052942">
    <property type="entry name" value="LPS_cholinephosphotransferase"/>
</dbReference>
<sequence length="270" mass="31698">MQTAAPSLWAGVDLLNKHGIRYWLDSGSLLGLVRDGAEIPWDSDIDLGIWADDMARLMEALPEIKRIGYEVSVRHYRGILYGCTIKQINGNDMRPIHVHVYFRHDDLAWSPQTVLFAPNGRGERAKVGFSPWPALRRLILYLREEARQRKVADAALLHRMWRWGVCFPLWGGFVVTRNRFDREHWCSLWPFSVLYAMYTWVVPARHFDTLDTINHDGVEIPVPSEVETYLRLRYHDWRRPVQDWCYWTDDGCIKPAPPEEVIDWTKVERV</sequence>
<dbReference type="eggNOG" id="COG3475">
    <property type="taxonomic scope" value="Bacteria"/>
</dbReference>
<dbReference type="GO" id="GO:0009100">
    <property type="term" value="P:glycoprotein metabolic process"/>
    <property type="evidence" value="ECO:0007669"/>
    <property type="project" value="UniProtKB-ARBA"/>
</dbReference>
<dbReference type="KEGG" id="dak:DaAHT2_1805"/>
<dbReference type="HOGENOM" id="CLU_1029443_0_0_7"/>
<evidence type="ECO:0000313" key="2">
    <source>
        <dbReference type="EMBL" id="ADH86496.1"/>
    </source>
</evidence>
<dbReference type="PANTHER" id="PTHR43404:SF1">
    <property type="entry name" value="MNN4P"/>
    <property type="match status" value="1"/>
</dbReference>
<accession>D6Z4M1</accession>
<organism evidence="2 3">
    <name type="scientific">Desulfurivibrio alkaliphilus (strain DSM 19089 / UNIQEM U267 / AHT2)</name>
    <dbReference type="NCBI Taxonomy" id="589865"/>
    <lineage>
        <taxon>Bacteria</taxon>
        <taxon>Pseudomonadati</taxon>
        <taxon>Thermodesulfobacteriota</taxon>
        <taxon>Desulfobulbia</taxon>
        <taxon>Desulfobulbales</taxon>
        <taxon>Desulfobulbaceae</taxon>
        <taxon>Desulfurivibrio</taxon>
    </lineage>
</organism>
<dbReference type="STRING" id="589865.DaAHT2_1805"/>
<reference evidence="3" key="1">
    <citation type="submission" date="2010-02" db="EMBL/GenBank/DDBJ databases">
        <title>Complete sequence of Desulfurivibrio alkaliphilus AHT2.</title>
        <authorList>
            <consortium name="US DOE Joint Genome Institute"/>
            <person name="Pitluck S."/>
            <person name="Chertkov O."/>
            <person name="Detter J.C."/>
            <person name="Han C."/>
            <person name="Tapia R."/>
            <person name="Larimer F."/>
            <person name="Land M."/>
            <person name="Hauser L."/>
            <person name="Kyrpides N."/>
            <person name="Mikhailova N."/>
            <person name="Sorokin D.Y."/>
            <person name="Muyzer G."/>
            <person name="Woyke T."/>
        </authorList>
    </citation>
    <scope>NUCLEOTIDE SEQUENCE [LARGE SCALE GENOMIC DNA]</scope>
    <source>
        <strain evidence="3">DSM 19089 / UNIQEM U267 / AHT2</strain>
    </source>
</reference>
<evidence type="ECO:0000259" key="1">
    <source>
        <dbReference type="Pfam" id="PF04991"/>
    </source>
</evidence>
<evidence type="ECO:0000313" key="3">
    <source>
        <dbReference type="Proteomes" id="UP000001508"/>
    </source>
</evidence>
<feature type="domain" description="LicD/FKTN/FKRP nucleotidyltransferase" evidence="1">
    <location>
        <begin position="16"/>
        <end position="71"/>
    </location>
</feature>
<dbReference type="Proteomes" id="UP000001508">
    <property type="component" value="Chromosome"/>
</dbReference>
<dbReference type="EMBL" id="CP001940">
    <property type="protein sequence ID" value="ADH86496.1"/>
    <property type="molecule type" value="Genomic_DNA"/>
</dbReference>
<dbReference type="InterPro" id="IPR007074">
    <property type="entry name" value="LicD/FKTN/FKRP_NTP_transf"/>
</dbReference>
<protein>
    <submittedName>
        <fullName evidence="2">LicD family protein</fullName>
    </submittedName>
</protein>
<name>D6Z4M1_DESAT</name>
<keyword evidence="3" id="KW-1185">Reference proteome</keyword>
<dbReference type="PANTHER" id="PTHR43404">
    <property type="entry name" value="LIPOPOLYSACCHARIDE CHOLINEPHOSPHOTRANSFERASE LICD"/>
    <property type="match status" value="1"/>
</dbReference>
<proteinExistence type="predicted"/>
<dbReference type="Pfam" id="PF04991">
    <property type="entry name" value="LicD"/>
    <property type="match status" value="1"/>
</dbReference>